<dbReference type="EMBL" id="AZBU02000002">
    <property type="protein sequence ID" value="TKR96140.1"/>
    <property type="molecule type" value="Genomic_DNA"/>
</dbReference>
<dbReference type="Proteomes" id="UP000298663">
    <property type="component" value="Unassembled WGS sequence"/>
</dbReference>
<organism evidence="1 2">
    <name type="scientific">Steinernema carpocapsae</name>
    <name type="common">Entomopathogenic nematode</name>
    <dbReference type="NCBI Taxonomy" id="34508"/>
    <lineage>
        <taxon>Eukaryota</taxon>
        <taxon>Metazoa</taxon>
        <taxon>Ecdysozoa</taxon>
        <taxon>Nematoda</taxon>
        <taxon>Chromadorea</taxon>
        <taxon>Rhabditida</taxon>
        <taxon>Tylenchina</taxon>
        <taxon>Panagrolaimomorpha</taxon>
        <taxon>Strongyloidoidea</taxon>
        <taxon>Steinernematidae</taxon>
        <taxon>Steinernema</taxon>
    </lineage>
</organism>
<proteinExistence type="predicted"/>
<dbReference type="AlphaFoldDB" id="A0A4U5PHX3"/>
<protein>
    <submittedName>
        <fullName evidence="1">Uncharacterized protein</fullName>
    </submittedName>
</protein>
<keyword evidence="2" id="KW-1185">Reference proteome</keyword>
<reference evidence="1 2" key="1">
    <citation type="journal article" date="2015" name="Genome Biol.">
        <title>Comparative genomics of Steinernema reveals deeply conserved gene regulatory networks.</title>
        <authorList>
            <person name="Dillman A.R."/>
            <person name="Macchietto M."/>
            <person name="Porter C.F."/>
            <person name="Rogers A."/>
            <person name="Williams B."/>
            <person name="Antoshechkin I."/>
            <person name="Lee M.M."/>
            <person name="Goodwin Z."/>
            <person name="Lu X."/>
            <person name="Lewis E.E."/>
            <person name="Goodrich-Blair H."/>
            <person name="Stock S.P."/>
            <person name="Adams B.J."/>
            <person name="Sternberg P.W."/>
            <person name="Mortazavi A."/>
        </authorList>
    </citation>
    <scope>NUCLEOTIDE SEQUENCE [LARGE SCALE GENOMIC DNA]</scope>
    <source>
        <strain evidence="1 2">ALL</strain>
    </source>
</reference>
<evidence type="ECO:0000313" key="2">
    <source>
        <dbReference type="Proteomes" id="UP000298663"/>
    </source>
</evidence>
<reference evidence="1 2" key="2">
    <citation type="journal article" date="2019" name="G3 (Bethesda)">
        <title>Hybrid Assembly of the Genome of the Entomopathogenic Nematode Steinernema carpocapsae Identifies the X-Chromosome.</title>
        <authorList>
            <person name="Serra L."/>
            <person name="Macchietto M."/>
            <person name="Macias-Munoz A."/>
            <person name="McGill C.J."/>
            <person name="Rodriguez I.M."/>
            <person name="Rodriguez B."/>
            <person name="Murad R."/>
            <person name="Mortazavi A."/>
        </authorList>
    </citation>
    <scope>NUCLEOTIDE SEQUENCE [LARGE SCALE GENOMIC DNA]</scope>
    <source>
        <strain evidence="1 2">ALL</strain>
    </source>
</reference>
<name>A0A4U5PHX3_STECR</name>
<sequence length="74" mass="8636">MWPTAGANVIETEFVVFDRYRSIRFKMLNEPFLRFVEFGSNRSSDSWVTDIWVTGHLGNRIARTLNNEACLHSQ</sequence>
<evidence type="ECO:0000313" key="1">
    <source>
        <dbReference type="EMBL" id="TKR96140.1"/>
    </source>
</evidence>
<gene>
    <name evidence="1" type="ORF">L596_010203</name>
</gene>
<accession>A0A4U5PHX3</accession>
<comment type="caution">
    <text evidence="1">The sequence shown here is derived from an EMBL/GenBank/DDBJ whole genome shotgun (WGS) entry which is preliminary data.</text>
</comment>